<evidence type="ECO:0000256" key="1">
    <source>
        <dbReference type="SAM" id="MobiDB-lite"/>
    </source>
</evidence>
<dbReference type="Proteomes" id="UP001529338">
    <property type="component" value="Unassembled WGS sequence"/>
</dbReference>
<dbReference type="EMBL" id="JAUCGQ010000001">
    <property type="protein sequence ID" value="MDM7853421.1"/>
    <property type="molecule type" value="Genomic_DNA"/>
</dbReference>
<name>A0ABT7SB57_9CELL</name>
<comment type="caution">
    <text evidence="2">The sequence shown here is derived from an EMBL/GenBank/DDBJ whole genome shotgun (WGS) entry which is preliminary data.</text>
</comment>
<organism evidence="2 3">
    <name type="scientific">Cellulomonas alba</name>
    <dbReference type="NCBI Taxonomy" id="3053467"/>
    <lineage>
        <taxon>Bacteria</taxon>
        <taxon>Bacillati</taxon>
        <taxon>Actinomycetota</taxon>
        <taxon>Actinomycetes</taxon>
        <taxon>Micrococcales</taxon>
        <taxon>Cellulomonadaceae</taxon>
        <taxon>Cellulomonas</taxon>
    </lineage>
</organism>
<keyword evidence="3" id="KW-1185">Reference proteome</keyword>
<feature type="compositionally biased region" description="Acidic residues" evidence="1">
    <location>
        <begin position="114"/>
        <end position="125"/>
    </location>
</feature>
<reference evidence="2 3" key="1">
    <citation type="submission" date="2023-06" db="EMBL/GenBank/DDBJ databases">
        <title>Cellulomonas sp. MW4 Whole genome sequence.</title>
        <authorList>
            <person name="Park S."/>
        </authorList>
    </citation>
    <scope>NUCLEOTIDE SEQUENCE [LARGE SCALE GENOMIC DNA]</scope>
    <source>
        <strain evidence="2 3">MW4</strain>
    </source>
</reference>
<dbReference type="RefSeq" id="WP_289452946.1">
    <property type="nucleotide sequence ID" value="NZ_JAUCGQ010000001.1"/>
</dbReference>
<sequence length="125" mass="13423">MRRLVWVGVGVVVTVVVIRKGRQLLEAYAPAGTAEAAAGVGRLATALAHARRDFADAVAEREAQLRHDLIGDADVDALRASRAQRTDELRQAFGRPGRHEAAPRVPADWAGPTEDPDDDGEAAFF</sequence>
<protein>
    <recommendedName>
        <fullName evidence="4">Secreted protein</fullName>
    </recommendedName>
</protein>
<feature type="region of interest" description="Disordered" evidence="1">
    <location>
        <begin position="87"/>
        <end position="125"/>
    </location>
</feature>
<evidence type="ECO:0000313" key="2">
    <source>
        <dbReference type="EMBL" id="MDM7853421.1"/>
    </source>
</evidence>
<evidence type="ECO:0000313" key="3">
    <source>
        <dbReference type="Proteomes" id="UP001529338"/>
    </source>
</evidence>
<evidence type="ECO:0008006" key="4">
    <source>
        <dbReference type="Google" id="ProtNLM"/>
    </source>
</evidence>
<accession>A0ABT7SB57</accession>
<proteinExistence type="predicted"/>
<gene>
    <name evidence="2" type="ORF">QRT04_00610</name>
</gene>